<dbReference type="GO" id="GO:0052031">
    <property type="term" value="P:symbiont-mediated perturbation of host defense response"/>
    <property type="evidence" value="ECO:0007669"/>
    <property type="project" value="UniProtKB-UniRule"/>
</dbReference>
<dbReference type="Gene3D" id="1.10.287.210">
    <property type="match status" value="1"/>
</dbReference>
<dbReference type="Pfam" id="PF00516">
    <property type="entry name" value="GP120"/>
    <property type="match status" value="1"/>
</dbReference>
<dbReference type="HAMAP" id="MF_04083">
    <property type="entry name" value="HIV_ENV"/>
    <property type="match status" value="1"/>
</dbReference>
<sequence length="865" mass="97528">MRAKEIRKNCQLLWRWGIMLLGMLMICSATEKLWVTVYYGVPVWKEATTTLFCASDAKAYDTEAHNVWATHACVPTDPNPQEVVLENVTENFNMWNNDMVIQMHEDIISLWDQSLKPCVKLTPLCVTLNCTDYVQNITKTNSSSVSNSTSATNSSGVTNTTKEMKKCSFNVTASIGNKRRKEYALFYKLDIVPIDRNDNTSYMLINCNTSVITQACPKVSFEPIPIHYCTPAGFAILKCNDKNFTGIGPCKNVSTVQCTHGIRPVVSTQLLLNGSLAEGEVMIRSENFTNNAKTIIVHLNESVEINCTRPNNNTRKSIHMGPGRAFYATGDIIGDIRQAYCTINKTNWENTLRKVAKKLQAKFGESKTIVFNQSSGGDPEVAMHSFNCGGEFFYCDTAPLFNSTSTQLLNTTGSNANITLQCRIKQIINRWQEVGKAMYAPPIKGPISCLSNITGLLLLRDGGTKNESNGTGSEIFRPGGGDMRDNWRSELYKYKVVKIEPLGVAPTKAKRRVVQREKRAVGTIGAMFLGFLGAAGSTMGAASVTLTVQARQLLSGIVQQQNNLLRAIDAQQHMLQLTVWGIKQLQARVLAVERFLRDQQLLGIWGCSGKLICTTTVPWNASWSNKSQKEIWDNMTWMQWEKEISNYTTIIYSLLEESQNQQEKNEQDLLKLDTWASLWNWFDITKWLWYIKIFIMIVGGLVGLRIVFTVLSIVNRVRQGYSPLSFQTRLPAQRGPDRPEGTEEEGGERDRDRSGRLVDGFLALIWDDLRSLCLFSYHRLRDLVLIVTRIVGLLGRRGWEALKYCWNLLQYWSQELKNSAVNLLNTIAIAVAEGTDRIIEVVQRTCRAILHIPRRIRQGLERALL</sequence>
<dbReference type="GO" id="GO:0016020">
    <property type="term" value="C:membrane"/>
    <property type="evidence" value="ECO:0007669"/>
    <property type="project" value="UniProtKB-UniRule"/>
</dbReference>
<keyword evidence="31 33" id="KW-1160">Virus entry into host cell</keyword>
<dbReference type="GO" id="GO:0019062">
    <property type="term" value="P:virion attachment to host cell"/>
    <property type="evidence" value="ECO:0007669"/>
    <property type="project" value="UniProtKB-UniRule"/>
</dbReference>
<dbReference type="SUPFAM" id="SSF56502">
    <property type="entry name" value="gp120 core"/>
    <property type="match status" value="2"/>
</dbReference>
<protein>
    <recommendedName>
        <fullName evidence="33">Envelope glycoprotein gp160</fullName>
    </recommendedName>
    <alternativeName>
        <fullName evidence="33">Env polyprotein</fullName>
    </alternativeName>
    <component>
        <recommendedName>
            <fullName evidence="33">Surface protein gp120</fullName>
            <shortName evidence="33">SU</shortName>
        </recommendedName>
        <alternativeName>
            <fullName evidence="33">Glycoprotein 120</fullName>
            <shortName evidence="33">gp120</shortName>
        </alternativeName>
    </component>
    <component>
        <recommendedName>
            <fullName evidence="33">Transmembrane protein gp41</fullName>
            <shortName evidence="33">TM</shortName>
        </recommendedName>
        <alternativeName>
            <fullName evidence="33">Glycoprotein 41</fullName>
            <shortName evidence="33">gp41</shortName>
        </alternativeName>
    </component>
</protein>
<evidence type="ECO:0000256" key="12">
    <source>
        <dbReference type="ARBA" id="ARBA00022595"/>
    </source>
</evidence>
<dbReference type="InterPro" id="IPR000777">
    <property type="entry name" value="HIV1_Gp120"/>
</dbReference>
<dbReference type="Pfam" id="PF00517">
    <property type="entry name" value="GP41"/>
    <property type="match status" value="1"/>
</dbReference>
<dbReference type="GO" id="GO:0039654">
    <property type="term" value="P:fusion of virus membrane with host endosome membrane"/>
    <property type="evidence" value="ECO:0007669"/>
    <property type="project" value="UniProtKB-UniRule"/>
</dbReference>
<evidence type="ECO:0000256" key="31">
    <source>
        <dbReference type="ARBA" id="ARBA00023296"/>
    </source>
</evidence>
<comment type="function">
    <text evidence="33">Transmembrane protein gp41: Acts as a class I viral fusion protein. Under the current model, the protein has at least 3 conformational states: pre-fusion native state, pre-hairpin intermediate state, and post-fusion hairpin state. During fusion of viral and target intracellular membranes, the coiled coil regions (heptad repeats) assume a trimer-of-hairpins structure, positioning the fusion peptide in close proximity to the C-terminal region of the ectodomain. The formation of this structure appears to drive apposition and subsequent fusion of viral and target cell membranes. Complete fusion occurs in host cell endosomes and is dynamin-dependent, however some lipid transfer might occur at the plasma membrane. The virus undergoes clathrin-dependent internalization long before endosomal fusion, thus minimizing the surface exposure of conserved viral epitopes during fusion and reducing the efficacy of inhibitors targeting these epitopes. Membranes fusion leads to delivery of the nucleocapsid into the cytoplasm.</text>
</comment>
<keyword evidence="7 33" id="KW-1168">Fusion of virus membrane with host membrane</keyword>
<evidence type="ECO:0000256" key="30">
    <source>
        <dbReference type="ARBA" id="ARBA00023288"/>
    </source>
</evidence>
<comment type="subunit">
    <text evidence="33">The mature envelope protein (Env) consists of a homotrimer of non-covalently associated gp120-gp41 heterodimers. The resulting complex protrudes from the virus surface as a spike. There seems to be as few as 10 spikes on the average virion. Surface protein gp120 interacts with host CD4, CCR5 and CXCR4. Gp120 also interacts with the C-type lectins CD209/DC-SIGN and CLEC4M/DC-SIGNR (collectively referred to as DC-SIGN(R)). Gp120 and gp41 interact with GalCer. Gp120 interacts with host ITGA4/ITGB7 complex; on CD4+ T-cells, this interaction results in rapid activation of integrin ITGAL/LFA-1, which facilitates efficient cell-to-cell spreading of HIV-1. Gp120 interacts with cell-associated heparan sulfate; this interaction increases virus infectivity on permissive cells and may be involved in infection of CD4- cells.</text>
</comment>
<comment type="PTM">
    <text evidence="33">Specific enzymatic cleavages in vivo yield mature proteins. Envelope glycoproteins are synthesized as a inactive precursor that is heavily N-glycosylated and processed likely by host cell furin in the Golgi to yield the mature SU and TM proteins. The cleavage site between SU and TM requires the minimal sequence [KR]-X-[KR]-R. About 2 of the 9 disulfide bonds of gp41 are reduced by P4HB/PDI, following binding to CD4 receptor.</text>
</comment>
<feature type="disulfide bond" evidence="33">
    <location>
        <begin position="607"/>
        <end position="613"/>
    </location>
</feature>
<feature type="lipid moiety-binding region" description="S-palmitoyl cysteine; by host" evidence="33">
    <location>
        <position position="846"/>
    </location>
</feature>
<feature type="transmembrane region" description="Helical" evidence="34">
    <location>
        <begin position="12"/>
        <end position="35"/>
    </location>
</feature>
<keyword evidence="24 33" id="KW-0175">Coiled coil</keyword>
<evidence type="ECO:0000256" key="2">
    <source>
        <dbReference type="ARBA" id="ARBA00004433"/>
    </source>
</evidence>
<keyword evidence="13 33" id="KW-0165">Cleavage on pair of basic residues</keyword>
<dbReference type="SUPFAM" id="SSF58069">
    <property type="entry name" value="Virus ectodomain"/>
    <property type="match status" value="1"/>
</dbReference>
<feature type="domain" description="Retroviral envelope protein GP41-like" evidence="37">
    <location>
        <begin position="539"/>
        <end position="728"/>
    </location>
</feature>
<keyword evidence="8 33" id="KW-1170">Fusion of virus membrane with host endosomal membrane</keyword>
<evidence type="ECO:0000256" key="15">
    <source>
        <dbReference type="ARBA" id="ARBA00022703"/>
    </source>
</evidence>
<dbReference type="GO" id="GO:0044175">
    <property type="term" value="C:host cell endosome membrane"/>
    <property type="evidence" value="ECO:0007669"/>
    <property type="project" value="UniProtKB-SubCell"/>
</dbReference>
<evidence type="ECO:0000256" key="28">
    <source>
        <dbReference type="ARBA" id="ARBA00023180"/>
    </source>
</evidence>
<evidence type="ECO:0000256" key="10">
    <source>
        <dbReference type="ARBA" id="ARBA00022570"/>
    </source>
</evidence>
<comment type="subcellular location">
    <molecule>Transmembrane protein gp41</molecule>
    <subcellularLocation>
        <location evidence="33">Virion membrane</location>
        <topology evidence="33">Single-pass type I membrane protein</topology>
    </subcellularLocation>
    <subcellularLocation>
        <location evidence="33">Host cell membrane</location>
        <topology evidence="33">Single-pass type I membrane protein</topology>
    </subcellularLocation>
    <subcellularLocation>
        <location evidence="33">Host endosome membrane</location>
        <topology evidence="33">Single-pass type I membrane protein</topology>
    </subcellularLocation>
    <text evidence="33">It is probably concentrated at the site of budding and incorporated into the virions possibly by contacts between the cytoplasmic tail of Env and the N-terminus of Gag.</text>
</comment>
<dbReference type="FunFam" id="2.170.40.20:FF:000001">
    <property type="entry name" value="Envelope glycoprotein gp160"/>
    <property type="match status" value="1"/>
</dbReference>
<comment type="domain">
    <text evidence="33">The CD4-binding region is targeted by the antibody b12.</text>
</comment>
<keyword evidence="18 33" id="KW-0946">Virion</keyword>
<evidence type="ECO:0000256" key="17">
    <source>
        <dbReference type="ARBA" id="ARBA00022804"/>
    </source>
</evidence>
<dbReference type="GO" id="GO:0020002">
    <property type="term" value="C:host cell plasma membrane"/>
    <property type="evidence" value="ECO:0007669"/>
    <property type="project" value="UniProtKB-SubCell"/>
</dbReference>
<dbReference type="GO" id="GO:1903911">
    <property type="term" value="P:positive regulation of receptor clustering"/>
    <property type="evidence" value="ECO:0007669"/>
    <property type="project" value="UniProtKB-UniRule"/>
</dbReference>
<comment type="miscellaneous">
    <text evidence="33">Inhibitors targeting HIV-1 viral envelope proteins are used as antiretroviral drugs. Attachment of virions to the cell surface via non-specific interactions and CD4 binding can be blocked by inhibitors that include cyanovirin-N, cyclotriazadisulfonamide analogs, PRO 2000, TNX 355 and PRO 542. In addition, BMS 806 can block CD4-induced conformational changes. Env interactions with the coreceptor molecules can be targeted by CCR5 antagonists including SCH-D, maraviroc (UK 427857) and aplaviroc (GW 873140), and the CXCR4 antagonist AMD 070. Fusion of viral and cellular membranes can be inhibited by peptides such as enfuvirtide and tifuvirtide (T 1249). Resistance to inhibitors associated with mutations in Env are observed. Most of the time, single mutations confer only a modest reduction in drug susceptibility. Combination of several mutations is usually required to develop a high-level drug resistance.</text>
</comment>
<dbReference type="Gene3D" id="2.170.40.20">
    <property type="entry name" value="Human immunodeficiency virus 1, Gp160, envelope glycoprotein"/>
    <property type="match status" value="2"/>
</dbReference>
<evidence type="ECO:0000256" key="6">
    <source>
        <dbReference type="ARBA" id="ARBA00004650"/>
    </source>
</evidence>
<feature type="short sequence motif" description="Di-leucine internalization motif" evidence="33">
    <location>
        <begin position="864"/>
        <end position="865"/>
    </location>
</feature>
<comment type="similarity">
    <text evidence="33">Belongs to the HIV-1 env protein family.</text>
</comment>
<keyword evidence="23 33" id="KW-1039">Host endosome</keyword>
<evidence type="ECO:0000256" key="22">
    <source>
        <dbReference type="ARBA" id="ARBA00022989"/>
    </source>
</evidence>
<dbReference type="InterPro" id="IPR036377">
    <property type="entry name" value="Gp120_core_sf"/>
</dbReference>
<feature type="site" description="Cleavage; by host furin" evidence="33">
    <location>
        <begin position="519"/>
        <end position="520"/>
    </location>
</feature>
<proteinExistence type="inferred from homology"/>
<comment type="domain">
    <text evidence="33">The YXXL motif is involved in determining the exact site of viral release at the surface of infected mononuclear cells and promotes endocytosis. YXXL and di-leucine endocytosis motifs interact directly or indirectly with the clathrin adapter complexes, opperate independently, and their activities are not additive.</text>
</comment>
<feature type="region of interest" description="Disordered" evidence="35">
    <location>
        <begin position="728"/>
        <end position="753"/>
    </location>
</feature>
<feature type="domain" description="Human immunodeficiency virus 1 envelope glycoprotein Gp120" evidence="36">
    <location>
        <begin position="33"/>
        <end position="519"/>
    </location>
</feature>
<comment type="function">
    <text evidence="33">Surface protein gp120: Attaches the virus to the host lymphoid cell by binding to the primary receptor CD4. This interaction induces a structural rearrangement creating a high affinity binding site for a chemokine coreceptor like CXCR4 and/or CCR5. Acts as a ligand for CD209/DC-SIGN and CLEC4M/DC-SIGNR, which are respectively found on dendritic cells (DCs), and on endothelial cells of liver sinusoids and lymph node sinuses. These interactions allow capture of viral particles at mucosal surfaces by these cells and subsequent transmission to permissive cells. HIV subverts the migration properties of dendritic cells to gain access to CD4+ T-cells in lymph nodes. Virus transmission to permissive T-cells occurs either in trans (without DCs infection, through viral capture and transmission), or in cis (following DCs productive infection, through the usual CD4-gp120 interaction), thereby inducing a robust infection. In trans infection, bound virions remain infectious over days and it is proposed that they are not degraded, but protected in non-lysosomal acidic organelles within the DCs close to the cell membrane thus contributing to the viral infectious potential during DCs' migration from the periphery to the lymphoid tissues. On arrival at lymphoid tissues, intact virions recycle back to DCs' cell surface allowing virus transmission to CD4+ T-cells.</text>
</comment>
<dbReference type="GO" id="GO:0019082">
    <property type="term" value="P:viral protein processing"/>
    <property type="evidence" value="ECO:0007669"/>
    <property type="project" value="UniProtKB-UniRule"/>
</dbReference>
<keyword evidence="22 33" id="KW-1133">Transmembrane helix</keyword>
<comment type="domain">
    <text evidence="33">Some of the most genetically diverse regions of the viral genome are present in Env. They are called variable regions 1 through 5 (V1 through V5). Coreceptor usage of gp120 is determined mainly by the primary structure of the third variable region (V3) in the outer domain of gp120. The sequence of V3 determines which coreceptor, CCR5 and/or CXCR4 (corresponding to R5/macrophage, X4/T cell and R5X4/T cell and macrophage tropism), is used to trigger the fusion potential of the Env complex, and hence which cells the virus can infect. Binding to CCR5 involves a region adjacent in addition to V3.</text>
</comment>
<feature type="disulfide bond" evidence="33">
    <location>
        <begin position="229"/>
        <end position="258"/>
    </location>
</feature>
<dbReference type="FunFam" id="2.170.40.20:FF:000003">
    <property type="entry name" value="Envelope glycoprotein gp160"/>
    <property type="match status" value="1"/>
</dbReference>
<evidence type="ECO:0000256" key="32">
    <source>
        <dbReference type="ARBA" id="ARBA00062028"/>
    </source>
</evidence>
<reference evidence="38" key="1">
    <citation type="journal article" date="2017" name="J. Virol.">
        <title>Identification of emerging mac-tropic HIV-1 R5 variants in brain tissue of AIDS patients without severe neurological complications.</title>
        <authorList>
            <person name="Gonzalez-Perez M.P."/>
            <person name="Peters P.J."/>
            <person name="O'Connell O."/>
            <person name="Silva N."/>
            <person name="Macri S."/>
            <person name="Kaliyaperumal S."/>
            <person name="Luzuriaga K."/>
            <person name="Clapham P.R."/>
        </authorList>
    </citation>
    <scope>NUCLEOTIDE SEQUENCE</scope>
    <source>
        <strain evidence="38">CE128SP122-21-58</strain>
    </source>
</reference>
<keyword evidence="20 33" id="KW-0261">Viral envelope protein</keyword>
<comment type="subunit">
    <text evidence="32">The mature envelope protein (Env) consists of a homotrimer of non-covalently associated gp120-gp41 heterodimers. The resulting complex protrudes from the virus surface as a spike. There seems to be as few as 10 spikes on the average virion. Interacts with host CD4, CCR5 and CXCR4. Gp120 also interacts with the C-type lectins CD209/DC-SIGN and CLEC4M/DC-SIGNR (collectively referred to as DC-SIGN(R)). Gp120 and gp41 interact with GalCer. Gp120 interacts with host ITGA4/ITGB7 complex; on CD4+ T-cells, this interaction results in rapid activation of integrin ITGAL/LFA-1, which facilitates efficient cell-to-cell spreading of HIV-1. Gp120 interacts with cell-associated heparan sulfate; this interaction increases virus infectivity on permissive cells and may be involved in infection of CD4- cells.</text>
</comment>
<comment type="PTM">
    <text evidence="33">Highly glycosylated by host. The high number of glycan on the protein is reffered to as 'glycan shield' because it contributes to hide protein sequence from adaptive immune system.</text>
</comment>
<comment type="subcellular location">
    <molecule>Surface protein gp120</molecule>
    <subcellularLocation>
        <location evidence="33">Virion membrane</location>
        <topology evidence="33">Peripheral membrane protein</topology>
    </subcellularLocation>
    <subcellularLocation>
        <location evidence="33">Host cell membrane</location>
        <topology evidence="33">Peripheral membrane protein</topology>
    </subcellularLocation>
    <subcellularLocation>
        <location evidence="33">Host endosome membrane</location>
        <topology evidence="33">Single-pass type I membrane protein</topology>
    </subcellularLocation>
    <text evidence="33">The surface protein is not anchored to the viral envelope, but associates with the extravirion surface through its binding to TM. It is probably concentrated at the site of budding and incorporated into the virions possibly by contacts between the cytoplasmic tail of Env and the N-terminus of Gag.</text>
</comment>
<evidence type="ECO:0000256" key="16">
    <source>
        <dbReference type="ARBA" id="ARBA00022729"/>
    </source>
</evidence>
<feature type="region of interest" description="Immunosuppression" evidence="33">
    <location>
        <begin position="583"/>
        <end position="601"/>
    </location>
</feature>
<keyword evidence="30 33" id="KW-0449">Lipoprotein</keyword>
<feature type="short sequence motif" description="YXXL motif; contains endocytosis signal" evidence="33">
    <location>
        <begin position="721"/>
        <end position="724"/>
    </location>
</feature>
<comment type="miscellaneous">
    <text evidence="33">HIV-1 lineages are divided in three main groups, M (for Major), O (for Outlier), and N (for New, or Non-M, Non-O). The vast majority of strains found worldwide belong to the group M. Group O seems to be endemic to and largely confined to Cameroon and neighboring countries in West Central Africa, where these viruses represent a small minority of HIV-1 strains. The group N is represented by a limited number of isolates from Cameroonian persons. The group M is further subdivided in 9 clades or subtypes (A to D, F to H, J and K).</text>
</comment>
<keyword evidence="15 33" id="KW-0053">Apoptosis</keyword>
<evidence type="ECO:0000256" key="26">
    <source>
        <dbReference type="ARBA" id="ARBA00023139"/>
    </source>
</evidence>
<comment type="domain">
    <text evidence="33 34">The 17 amino acids long immunosuppressive region is present in many retroviral envelope proteins. Synthetic peptides derived from this relatively conserved sequence inhibit immune function in vitro and in vivo.</text>
</comment>
<feature type="region of interest" description="MPER; binding to GalCer" evidence="33">
    <location>
        <begin position="671"/>
        <end position="692"/>
    </location>
</feature>
<evidence type="ECO:0000256" key="21">
    <source>
        <dbReference type="ARBA" id="ARBA00022890"/>
    </source>
</evidence>
<feature type="lipid moiety-binding region" description="S-palmitoyl cysteine; by host" evidence="33">
    <location>
        <position position="773"/>
    </location>
</feature>
<comment type="PTM">
    <text evidence="33">Palmitoylation of the transmembrane protein and of Env polyprotein (prior to its proteolytic cleavage) is essential for their association with host cell membrane lipid rafts. Palmitoylation is therefore required for envelope trafficking to classical lipid rafts, but not for viral replication.</text>
</comment>
<feature type="topological domain" description="Cytoplasmic" evidence="33">
    <location>
        <begin position="715"/>
        <end position="865"/>
    </location>
</feature>
<evidence type="ECO:0000256" key="34">
    <source>
        <dbReference type="RuleBase" id="RU363095"/>
    </source>
</evidence>
<evidence type="ECO:0000256" key="29">
    <source>
        <dbReference type="ARBA" id="ARBA00023280"/>
    </source>
</evidence>
<feature type="chain" id="PRO_5023558620" description="Transmembrane protein gp41" evidence="33">
    <location>
        <begin position="520"/>
        <end position="865"/>
    </location>
</feature>
<accession>A0A221SDQ3</accession>
<keyword evidence="9 33" id="KW-1032">Host cell membrane</keyword>
<keyword evidence="21 33" id="KW-1164">Virus endocytosis by host</keyword>
<dbReference type="FunFam" id="1.10.287.210:FF:000001">
    <property type="entry name" value="Envelope glycoprotein gp160"/>
    <property type="match status" value="1"/>
</dbReference>
<dbReference type="Gene3D" id="1.20.5.490">
    <property type="entry name" value="Single helix bin"/>
    <property type="match status" value="1"/>
</dbReference>
<comment type="function">
    <text evidence="33">Envelope glycoprotein gp160: Oligomerizes in the host endoplasmic reticulum into predominantly trimers. In a second time, gp160 transits in the host Golgi, where glycosylation is completed. The precursor is then proteolytically cleaved in the trans-Golgi and thereby activated by cellular furin or furin-like proteases to produce gp120 and gp41.</text>
</comment>
<evidence type="ECO:0000256" key="27">
    <source>
        <dbReference type="ARBA" id="ARBA00023157"/>
    </source>
</evidence>
<keyword evidence="11 33" id="KW-0945">Host-virus interaction</keyword>
<dbReference type="GO" id="GO:0075512">
    <property type="term" value="P:clathrin-dependent endocytosis of virus by host cell"/>
    <property type="evidence" value="ECO:0007669"/>
    <property type="project" value="UniProtKB-UniRule"/>
</dbReference>
<evidence type="ECO:0000313" key="38">
    <source>
        <dbReference type="EMBL" id="ASN74276.1"/>
    </source>
</evidence>
<dbReference type="CDD" id="cd09909">
    <property type="entry name" value="HIV-1-like_HR1-HR2"/>
    <property type="match status" value="1"/>
</dbReference>
<keyword evidence="26 33" id="KW-0564">Palmitate</keyword>
<dbReference type="GO" id="GO:0019064">
    <property type="term" value="P:fusion of virus membrane with host plasma membrane"/>
    <property type="evidence" value="ECO:0007669"/>
    <property type="project" value="UniProtKB-UniRule"/>
</dbReference>
<organism evidence="38">
    <name type="scientific">Human immunodeficiency virus type 1</name>
    <name type="common">HIV-1</name>
    <dbReference type="NCBI Taxonomy" id="11676"/>
    <lineage>
        <taxon>Viruses</taxon>
        <taxon>Riboviria</taxon>
        <taxon>Pararnavirae</taxon>
        <taxon>Artverviricota</taxon>
        <taxon>Revtraviricetes</taxon>
        <taxon>Ortervirales</taxon>
        <taxon>Retroviridae</taxon>
        <taxon>Orthoretrovirinae</taxon>
        <taxon>Lentivirus</taxon>
        <taxon>Lentivirus humimdef1</taxon>
    </lineage>
</organism>
<evidence type="ECO:0000256" key="18">
    <source>
        <dbReference type="ARBA" id="ARBA00022844"/>
    </source>
</evidence>
<evidence type="ECO:0000256" key="8">
    <source>
        <dbReference type="ARBA" id="ARBA00022510"/>
    </source>
</evidence>
<evidence type="ECO:0000256" key="11">
    <source>
        <dbReference type="ARBA" id="ARBA00022581"/>
    </source>
</evidence>
<keyword evidence="16 33" id="KW-0732">Signal</keyword>
<keyword evidence="28 33" id="KW-0325">Glycoprotein</keyword>
<evidence type="ECO:0000256" key="19">
    <source>
        <dbReference type="ARBA" id="ARBA00022870"/>
    </source>
</evidence>
<evidence type="ECO:0000259" key="36">
    <source>
        <dbReference type="Pfam" id="PF00516"/>
    </source>
</evidence>
<comment type="subcellular location">
    <subcellularLocation>
        <location evidence="3">Host cell membrane</location>
        <topology evidence="3">Peripheral membrane protein</topology>
    </subcellularLocation>
    <subcellularLocation>
        <location evidence="1">Host cell membrane</location>
        <topology evidence="1">Single-pass type I membrane protein</topology>
    </subcellularLocation>
    <subcellularLocation>
        <location evidence="2">Host endosome membrane</location>
        <topology evidence="2">Peripheral membrane protein</topology>
    </subcellularLocation>
    <subcellularLocation>
        <location evidence="5">Host endosome membrane</location>
        <topology evidence="5">Single-pass type I membrane protein</topology>
    </subcellularLocation>
    <subcellularLocation>
        <location evidence="6">Virion membrane</location>
        <topology evidence="6">Peripheral membrane protein</topology>
    </subcellularLocation>
    <subcellularLocation>
        <location evidence="4">Virion membrane</location>
        <topology evidence="4">Single-pass type I membrane protein</topology>
    </subcellularLocation>
</comment>
<gene>
    <name evidence="33 38" type="primary">env</name>
</gene>
<feature type="transmembrane region" description="Helical" evidence="34">
    <location>
        <begin position="687"/>
        <end position="714"/>
    </location>
</feature>
<evidence type="ECO:0000256" key="1">
    <source>
        <dbReference type="ARBA" id="ARBA00004402"/>
    </source>
</evidence>
<keyword evidence="14 33" id="KW-0812">Transmembrane</keyword>
<evidence type="ECO:0000256" key="9">
    <source>
        <dbReference type="ARBA" id="ARBA00022511"/>
    </source>
</evidence>
<feature type="region of interest" description="CD4-binding loop" evidence="33">
    <location>
        <begin position="374"/>
        <end position="384"/>
    </location>
</feature>
<keyword evidence="27 33" id="KW-1015">Disulfide bond</keyword>
<dbReference type="GO" id="GO:1903908">
    <property type="term" value="P:positive regulation of plasma membrane raft polarization"/>
    <property type="evidence" value="ECO:0007669"/>
    <property type="project" value="UniProtKB-UniRule"/>
</dbReference>
<evidence type="ECO:0000256" key="13">
    <source>
        <dbReference type="ARBA" id="ARBA00022685"/>
    </source>
</evidence>
<keyword evidence="19 33" id="KW-1043">Host membrane</keyword>
<evidence type="ECO:0000256" key="24">
    <source>
        <dbReference type="ARBA" id="ARBA00023054"/>
    </source>
</evidence>
<keyword evidence="10 33" id="KW-1165">Clathrin-mediated endocytosis of virus by host</keyword>
<dbReference type="GO" id="GO:0055036">
    <property type="term" value="C:virion membrane"/>
    <property type="evidence" value="ECO:0007669"/>
    <property type="project" value="UniProtKB-SubCell"/>
</dbReference>
<evidence type="ECO:0000256" key="35">
    <source>
        <dbReference type="SAM" id="MobiDB-lite"/>
    </source>
</evidence>
<dbReference type="InterPro" id="IPR037527">
    <property type="entry name" value="Gp160"/>
</dbReference>
<evidence type="ECO:0000256" key="3">
    <source>
        <dbReference type="ARBA" id="ARBA00004505"/>
    </source>
</evidence>
<dbReference type="GO" id="GO:0019031">
    <property type="term" value="C:viral envelope"/>
    <property type="evidence" value="ECO:0007669"/>
    <property type="project" value="UniProtKB-KW"/>
</dbReference>
<feature type="chain" id="PRO_5023558619" description="Envelope glycoprotein gp160" evidence="33">
    <location>
        <begin position="32"/>
        <end position="865"/>
    </location>
</feature>
<evidence type="ECO:0000256" key="25">
    <source>
        <dbReference type="ARBA" id="ARBA00023136"/>
    </source>
</evidence>
<evidence type="ECO:0000256" key="33">
    <source>
        <dbReference type="HAMAP-Rule" id="MF_04083"/>
    </source>
</evidence>
<evidence type="ECO:0000256" key="7">
    <source>
        <dbReference type="ARBA" id="ARBA00022506"/>
    </source>
</evidence>
<evidence type="ECO:0000259" key="37">
    <source>
        <dbReference type="Pfam" id="PF00517"/>
    </source>
</evidence>
<keyword evidence="17 33" id="KW-1161">Viral attachment to host cell</keyword>
<keyword evidence="29 33" id="KW-0899">Viral immunoevasion</keyword>
<keyword evidence="12 33" id="KW-1162">Viral penetration into host cytoplasm</keyword>
<comment type="caution">
    <text evidence="33 34">Lacks conserved residue(s) required for the propagation of feature annotation.</text>
</comment>
<dbReference type="EMBL" id="KX156533">
    <property type="protein sequence ID" value="ASN74276.1"/>
    <property type="molecule type" value="Genomic_DNA"/>
</dbReference>
<keyword evidence="25 33" id="KW-0472">Membrane</keyword>
<dbReference type="FunFam" id="1.20.5.490:FF:000001">
    <property type="entry name" value="Envelope glycoprotein gp160"/>
    <property type="match status" value="1"/>
</dbReference>
<name>A0A221SDQ3_HV1</name>
<evidence type="ECO:0000256" key="5">
    <source>
        <dbReference type="ARBA" id="ARBA00004578"/>
    </source>
</evidence>
<evidence type="ECO:0000256" key="20">
    <source>
        <dbReference type="ARBA" id="ARBA00022879"/>
    </source>
</evidence>
<evidence type="ECO:0000256" key="4">
    <source>
        <dbReference type="ARBA" id="ARBA00004563"/>
    </source>
</evidence>
<feature type="disulfide bond" evidence="33">
    <location>
        <begin position="239"/>
        <end position="250"/>
    </location>
</feature>
<evidence type="ECO:0000256" key="14">
    <source>
        <dbReference type="ARBA" id="ARBA00022692"/>
    </source>
</evidence>
<evidence type="ECO:0000256" key="23">
    <source>
        <dbReference type="ARBA" id="ARBA00023046"/>
    </source>
</evidence>
<feature type="coiled-coil region" evidence="33">
    <location>
        <begin position="642"/>
        <end position="676"/>
    </location>
</feature>
<dbReference type="GO" id="GO:0005198">
    <property type="term" value="F:structural molecule activity"/>
    <property type="evidence" value="ECO:0007669"/>
    <property type="project" value="UniProtKB-UniRule"/>
</dbReference>
<feature type="disulfide bond" evidence="33">
    <location>
        <begin position="53"/>
        <end position="73"/>
    </location>
</feature>
<organismHost>
    <name type="scientific">Homo sapiens</name>
    <name type="common">Human</name>
    <dbReference type="NCBI Taxonomy" id="9606"/>
</organismHost>
<dbReference type="InterPro" id="IPR000328">
    <property type="entry name" value="GP41-like"/>
</dbReference>
<comment type="domain">
    <text evidence="33">The membrane proximal external region (MPER) present in gp41 is a tryptophan-rich region recognized by the antibodies 2F5, Z13, and 4E10. MPER seems to play a role in fusion.</text>
</comment>